<comment type="subcellular location">
    <subcellularLocation>
        <location evidence="1">Cytoplasm</location>
    </subcellularLocation>
</comment>
<accession>A0ABV0HC60</accession>
<feature type="domain" description="Core-binding (CB)" evidence="11">
    <location>
        <begin position="28"/>
        <end position="133"/>
    </location>
</feature>
<keyword evidence="6 9" id="KW-0238">DNA-binding</keyword>
<evidence type="ECO:0000256" key="9">
    <source>
        <dbReference type="PROSITE-ProRule" id="PRU01248"/>
    </source>
</evidence>
<comment type="caution">
    <text evidence="12">The sequence shown here is derived from an EMBL/GenBank/DDBJ whole genome shotgun (WGS) entry which is preliminary data.</text>
</comment>
<gene>
    <name evidence="12" type="ORF">ABH309_23290</name>
</gene>
<organism evidence="12 13">
    <name type="scientific">Chromobacterium piscinae</name>
    <dbReference type="NCBI Taxonomy" id="686831"/>
    <lineage>
        <taxon>Bacteria</taxon>
        <taxon>Pseudomonadati</taxon>
        <taxon>Pseudomonadota</taxon>
        <taxon>Betaproteobacteria</taxon>
        <taxon>Neisseriales</taxon>
        <taxon>Chromobacteriaceae</taxon>
        <taxon>Chromobacterium</taxon>
    </lineage>
</organism>
<dbReference type="PROSITE" id="PS51900">
    <property type="entry name" value="CB"/>
    <property type="match status" value="1"/>
</dbReference>
<feature type="domain" description="Tyr recombinase" evidence="10">
    <location>
        <begin position="158"/>
        <end position="374"/>
    </location>
</feature>
<dbReference type="Pfam" id="PF00589">
    <property type="entry name" value="Phage_integrase"/>
    <property type="match status" value="1"/>
</dbReference>
<evidence type="ECO:0000313" key="12">
    <source>
        <dbReference type="EMBL" id="MEO3957372.1"/>
    </source>
</evidence>
<dbReference type="RefSeq" id="WP_347788125.1">
    <property type="nucleotide sequence ID" value="NZ_JBDQQU010000347.1"/>
</dbReference>
<evidence type="ECO:0000313" key="13">
    <source>
        <dbReference type="Proteomes" id="UP001438292"/>
    </source>
</evidence>
<evidence type="ECO:0000256" key="2">
    <source>
        <dbReference type="ARBA" id="ARBA00022490"/>
    </source>
</evidence>
<dbReference type="InterPro" id="IPR044068">
    <property type="entry name" value="CB"/>
</dbReference>
<evidence type="ECO:0000256" key="7">
    <source>
        <dbReference type="ARBA" id="ARBA00023172"/>
    </source>
</evidence>
<proteinExistence type="predicted"/>
<dbReference type="InterPro" id="IPR050090">
    <property type="entry name" value="Tyrosine_recombinase_XerCD"/>
</dbReference>
<dbReference type="PANTHER" id="PTHR30349:SF77">
    <property type="entry name" value="TYROSINE RECOMBINASE XERC"/>
    <property type="match status" value="1"/>
</dbReference>
<dbReference type="Gene3D" id="1.10.443.10">
    <property type="entry name" value="Intergrase catalytic core"/>
    <property type="match status" value="1"/>
</dbReference>
<sequence length="422" mass="47101">MRNHDTIKLAAVLAGGATEVDAPPALPGGDLQAVADWLDEIELGRSLATWRNYRKEAQRLLLWLQWQRLTLATVTRQDLLDFQRLLQTPPASWLSPRRCPLEHAGWRPLSKPLAPASVRQALVILHGFFDWLLHQDRAGVRRNPLHRWPMPAVPPAAKHERVLSRAAQAWLQQSVAALPRTRLHEYHTYYRARWLLALLLIGGLRREEVVNARMGHFKYYPDHGVWVLQVLGKGSKPREVSVTAQWLAELRYYREQALGRAALPTPDETTPLLMALNGKAWLDPRPVTAGHLYQLVKTLLKRAAQAAGAADQPHLAAELKRASTHWFRHSALTAKLEAGVPLEDVSAEGGHTDPKTTLGYAHKSPASRARRQVDLQLMAGELPPAWAGFGIEADQRSAGTANGSVAVRDEVGWEVHQPTRIA</sequence>
<keyword evidence="7" id="KW-0233">DNA recombination</keyword>
<reference evidence="12 13" key="1">
    <citation type="submission" date="2024-05" db="EMBL/GenBank/DDBJ databases">
        <authorList>
            <person name="De Oliveira J.P."/>
            <person name="Noriler S.A."/>
            <person name="De Oliveira A.G."/>
            <person name="Sipoli D.S."/>
        </authorList>
    </citation>
    <scope>NUCLEOTIDE SEQUENCE [LARGE SCALE GENOMIC DNA]</scope>
    <source>
        <strain evidence="12 13">LABIM186</strain>
    </source>
</reference>
<evidence type="ECO:0000256" key="1">
    <source>
        <dbReference type="ARBA" id="ARBA00004496"/>
    </source>
</evidence>
<dbReference type="InterPro" id="IPR002104">
    <property type="entry name" value="Integrase_catalytic"/>
</dbReference>
<keyword evidence="13" id="KW-1185">Reference proteome</keyword>
<keyword evidence="4" id="KW-0159">Chromosome partition</keyword>
<dbReference type="CDD" id="cd00397">
    <property type="entry name" value="DNA_BRE_C"/>
    <property type="match status" value="1"/>
</dbReference>
<dbReference type="InterPro" id="IPR011010">
    <property type="entry name" value="DNA_brk_join_enz"/>
</dbReference>
<name>A0ABV0HC60_9NEIS</name>
<evidence type="ECO:0000256" key="4">
    <source>
        <dbReference type="ARBA" id="ARBA00022829"/>
    </source>
</evidence>
<keyword evidence="2" id="KW-0963">Cytoplasm</keyword>
<dbReference type="PROSITE" id="PS51898">
    <property type="entry name" value="TYR_RECOMBINASE"/>
    <property type="match status" value="1"/>
</dbReference>
<protein>
    <submittedName>
        <fullName evidence="12">Site-specific integrase</fullName>
    </submittedName>
</protein>
<evidence type="ECO:0000256" key="5">
    <source>
        <dbReference type="ARBA" id="ARBA00022908"/>
    </source>
</evidence>
<keyword evidence="3" id="KW-0132">Cell division</keyword>
<keyword evidence="8" id="KW-0131">Cell cycle</keyword>
<dbReference type="Gene3D" id="1.10.150.130">
    <property type="match status" value="1"/>
</dbReference>
<evidence type="ECO:0000259" key="11">
    <source>
        <dbReference type="PROSITE" id="PS51900"/>
    </source>
</evidence>
<evidence type="ECO:0000256" key="6">
    <source>
        <dbReference type="ARBA" id="ARBA00023125"/>
    </source>
</evidence>
<dbReference type="SUPFAM" id="SSF56349">
    <property type="entry name" value="DNA breaking-rejoining enzymes"/>
    <property type="match status" value="1"/>
</dbReference>
<dbReference type="PANTHER" id="PTHR30349">
    <property type="entry name" value="PHAGE INTEGRASE-RELATED"/>
    <property type="match status" value="1"/>
</dbReference>
<evidence type="ECO:0000259" key="10">
    <source>
        <dbReference type="PROSITE" id="PS51898"/>
    </source>
</evidence>
<keyword evidence="5" id="KW-0229">DNA integration</keyword>
<dbReference type="Proteomes" id="UP001438292">
    <property type="component" value="Unassembled WGS sequence"/>
</dbReference>
<dbReference type="EMBL" id="JBDQQU010000347">
    <property type="protein sequence ID" value="MEO3957372.1"/>
    <property type="molecule type" value="Genomic_DNA"/>
</dbReference>
<dbReference type="InterPro" id="IPR010998">
    <property type="entry name" value="Integrase_recombinase_N"/>
</dbReference>
<evidence type="ECO:0000256" key="8">
    <source>
        <dbReference type="ARBA" id="ARBA00023306"/>
    </source>
</evidence>
<dbReference type="InterPro" id="IPR013762">
    <property type="entry name" value="Integrase-like_cat_sf"/>
</dbReference>
<evidence type="ECO:0000256" key="3">
    <source>
        <dbReference type="ARBA" id="ARBA00022618"/>
    </source>
</evidence>